<evidence type="ECO:0000256" key="1">
    <source>
        <dbReference type="SAM" id="MobiDB-lite"/>
    </source>
</evidence>
<evidence type="ECO:0000313" key="2">
    <source>
        <dbReference type="EMBL" id="CAH2252453.1"/>
    </source>
</evidence>
<evidence type="ECO:0000313" key="3">
    <source>
        <dbReference type="Proteomes" id="UP001295444"/>
    </source>
</evidence>
<reference evidence="2" key="1">
    <citation type="submission" date="2022-03" db="EMBL/GenBank/DDBJ databases">
        <authorList>
            <person name="Alioto T."/>
            <person name="Alioto T."/>
            <person name="Gomez Garrido J."/>
        </authorList>
    </citation>
    <scope>NUCLEOTIDE SEQUENCE</scope>
</reference>
<dbReference type="PANTHER" id="PTHR11505">
    <property type="entry name" value="L1 TRANSPOSABLE ELEMENT-RELATED"/>
    <property type="match status" value="1"/>
</dbReference>
<dbReference type="InterPro" id="IPR004244">
    <property type="entry name" value="Transposase_22"/>
</dbReference>
<accession>A0AAD1VRL8</accession>
<evidence type="ECO:0008006" key="4">
    <source>
        <dbReference type="Google" id="ProtNLM"/>
    </source>
</evidence>
<dbReference type="EMBL" id="OW240913">
    <property type="protein sequence ID" value="CAH2252453.1"/>
    <property type="molecule type" value="Genomic_DNA"/>
</dbReference>
<dbReference type="Gene3D" id="3.30.70.1820">
    <property type="entry name" value="L1 transposable element, RRM domain"/>
    <property type="match status" value="1"/>
</dbReference>
<dbReference type="Proteomes" id="UP001295444">
    <property type="component" value="Chromosome 02"/>
</dbReference>
<feature type="compositionally biased region" description="Polar residues" evidence="1">
    <location>
        <begin position="10"/>
        <end position="21"/>
    </location>
</feature>
<organism evidence="2 3">
    <name type="scientific">Pelobates cultripes</name>
    <name type="common">Western spadefoot toad</name>
    <dbReference type="NCBI Taxonomy" id="61616"/>
    <lineage>
        <taxon>Eukaryota</taxon>
        <taxon>Metazoa</taxon>
        <taxon>Chordata</taxon>
        <taxon>Craniata</taxon>
        <taxon>Vertebrata</taxon>
        <taxon>Euteleostomi</taxon>
        <taxon>Amphibia</taxon>
        <taxon>Batrachia</taxon>
        <taxon>Anura</taxon>
        <taxon>Pelobatoidea</taxon>
        <taxon>Pelobatidae</taxon>
        <taxon>Pelobates</taxon>
    </lineage>
</organism>
<gene>
    <name evidence="2" type="ORF">PECUL_23A022216</name>
</gene>
<name>A0AAD1VRL8_PELCU</name>
<feature type="region of interest" description="Disordered" evidence="1">
    <location>
        <begin position="285"/>
        <end position="322"/>
    </location>
</feature>
<dbReference type="AlphaFoldDB" id="A0AAD1VRL8"/>
<feature type="region of interest" description="Disordered" evidence="1">
    <location>
        <begin position="1"/>
        <end position="40"/>
    </location>
</feature>
<sequence>MFRTKDDRQTSWAQNQGNLGSDSEESEHESTHTTPLTKEDLRKMLKETSADIKDYTTAALEKQIAGLKGDIEALASRTGEAECTLKDTQTQVTSHGREMGMLKDRILFLEDGLEDLNNRSRRQNILIGGLAESVLPEAILPTIKAVFHSLLLDTSEQEIYIEQAHRALRPPSPNSNTPRDVIVKILHFPVKEQLMKVGRDHPPVYQGQQLQFYQDLAPSTLRKRRDLKPLTTALLETGLRYTWGSNLLPPPSGDQTYSLHQVSDMQDFATHLGIQLRYPAVDSHLTLNDNTSRRSDSRANMARPQPKRRPLNASQEHTQRDT</sequence>
<protein>
    <recommendedName>
        <fullName evidence="4">L1 transposable element RRM domain-containing protein</fullName>
    </recommendedName>
</protein>
<keyword evidence="3" id="KW-1185">Reference proteome</keyword>
<proteinExistence type="predicted"/>